<protein>
    <recommendedName>
        <fullName evidence="16">TIR domain-containing protein</fullName>
    </recommendedName>
</protein>
<evidence type="ECO:0000259" key="16">
    <source>
        <dbReference type="PROSITE" id="PS50104"/>
    </source>
</evidence>
<dbReference type="InterPro" id="IPR032675">
    <property type="entry name" value="LRR_dom_sf"/>
</dbReference>
<keyword evidence="5 14" id="KW-0812">Transmembrane</keyword>
<keyword evidence="9 14" id="KW-1133">Transmembrane helix</keyword>
<dbReference type="Pfam" id="PF13855">
    <property type="entry name" value="LRR_8"/>
    <property type="match status" value="1"/>
</dbReference>
<dbReference type="GO" id="GO:0005886">
    <property type="term" value="C:plasma membrane"/>
    <property type="evidence" value="ECO:0007669"/>
    <property type="project" value="TreeGrafter"/>
</dbReference>
<evidence type="ECO:0000256" key="8">
    <source>
        <dbReference type="ARBA" id="ARBA00022859"/>
    </source>
</evidence>
<dbReference type="Pfam" id="PF01582">
    <property type="entry name" value="TIR"/>
    <property type="match status" value="1"/>
</dbReference>
<keyword evidence="3" id="KW-0399">Innate immunity</keyword>
<name>A0A8C5PG65_9ANUR</name>
<accession>A0A8C5PG65</accession>
<dbReference type="PROSITE" id="PS50104">
    <property type="entry name" value="TIR"/>
    <property type="match status" value="1"/>
</dbReference>
<dbReference type="InterPro" id="IPR001611">
    <property type="entry name" value="Leu-rich_rpt"/>
</dbReference>
<dbReference type="SUPFAM" id="SSF52200">
    <property type="entry name" value="Toll/Interleukin receptor TIR domain"/>
    <property type="match status" value="1"/>
</dbReference>
<evidence type="ECO:0000256" key="1">
    <source>
        <dbReference type="ARBA" id="ARBA00004479"/>
    </source>
</evidence>
<keyword evidence="11" id="KW-0675">Receptor</keyword>
<dbReference type="InterPro" id="IPR003591">
    <property type="entry name" value="Leu-rich_rpt_typical-subtyp"/>
</dbReference>
<dbReference type="SMART" id="SM00255">
    <property type="entry name" value="TIR"/>
    <property type="match status" value="1"/>
</dbReference>
<reference evidence="17" key="2">
    <citation type="submission" date="2025-09" db="UniProtKB">
        <authorList>
            <consortium name="Ensembl"/>
        </authorList>
    </citation>
    <scope>IDENTIFICATION</scope>
</reference>
<dbReference type="PROSITE" id="PS51450">
    <property type="entry name" value="LRR"/>
    <property type="match status" value="2"/>
</dbReference>
<evidence type="ECO:0000256" key="9">
    <source>
        <dbReference type="ARBA" id="ARBA00022989"/>
    </source>
</evidence>
<dbReference type="FunFam" id="3.40.50.10140:FF:000001">
    <property type="entry name" value="Toll-like receptor 2"/>
    <property type="match status" value="1"/>
</dbReference>
<keyword evidence="10 14" id="KW-0472">Membrane</keyword>
<organism evidence="17 18">
    <name type="scientific">Leptobrachium leishanense</name>
    <name type="common">Leishan spiny toad</name>
    <dbReference type="NCBI Taxonomy" id="445787"/>
    <lineage>
        <taxon>Eukaryota</taxon>
        <taxon>Metazoa</taxon>
        <taxon>Chordata</taxon>
        <taxon>Craniata</taxon>
        <taxon>Vertebrata</taxon>
        <taxon>Euteleostomi</taxon>
        <taxon>Amphibia</taxon>
        <taxon>Batrachia</taxon>
        <taxon>Anura</taxon>
        <taxon>Pelobatoidea</taxon>
        <taxon>Megophryidae</taxon>
        <taxon>Leptobrachium</taxon>
    </lineage>
</organism>
<evidence type="ECO:0000256" key="11">
    <source>
        <dbReference type="ARBA" id="ARBA00023170"/>
    </source>
</evidence>
<dbReference type="GeneTree" id="ENSGT00940000166466"/>
<dbReference type="InterPro" id="IPR035897">
    <property type="entry name" value="Toll_tir_struct_dom_sf"/>
</dbReference>
<proteinExistence type="inferred from homology"/>
<dbReference type="InterPro" id="IPR000157">
    <property type="entry name" value="TIR_dom"/>
</dbReference>
<feature type="domain" description="TIR" evidence="16">
    <location>
        <begin position="797"/>
        <end position="940"/>
    </location>
</feature>
<evidence type="ECO:0000256" key="2">
    <source>
        <dbReference type="ARBA" id="ARBA00009634"/>
    </source>
</evidence>
<dbReference type="GO" id="GO:0038023">
    <property type="term" value="F:signaling receptor activity"/>
    <property type="evidence" value="ECO:0007669"/>
    <property type="project" value="TreeGrafter"/>
</dbReference>
<comment type="subcellular location">
    <subcellularLocation>
        <location evidence="1">Membrane</location>
        <topology evidence="1">Single-pass type I membrane protein</topology>
    </subcellularLocation>
</comment>
<evidence type="ECO:0000256" key="7">
    <source>
        <dbReference type="ARBA" id="ARBA00022737"/>
    </source>
</evidence>
<evidence type="ECO:0000313" key="18">
    <source>
        <dbReference type="Proteomes" id="UP000694569"/>
    </source>
</evidence>
<dbReference type="AlphaFoldDB" id="A0A8C5PG65"/>
<dbReference type="GO" id="GO:0007165">
    <property type="term" value="P:signal transduction"/>
    <property type="evidence" value="ECO:0007669"/>
    <property type="project" value="InterPro"/>
</dbReference>
<keyword evidence="12" id="KW-0325">Glycoprotein</keyword>
<evidence type="ECO:0000256" key="4">
    <source>
        <dbReference type="ARBA" id="ARBA00022614"/>
    </source>
</evidence>
<evidence type="ECO:0000256" key="10">
    <source>
        <dbReference type="ARBA" id="ARBA00023136"/>
    </source>
</evidence>
<dbReference type="Gene3D" id="3.40.50.10140">
    <property type="entry name" value="Toll/interleukin-1 receptor homology (TIR) domain"/>
    <property type="match status" value="1"/>
</dbReference>
<evidence type="ECO:0000256" key="6">
    <source>
        <dbReference type="ARBA" id="ARBA00022729"/>
    </source>
</evidence>
<dbReference type="OrthoDB" id="1081807at2759"/>
<feature type="signal peptide" evidence="15">
    <location>
        <begin position="1"/>
        <end position="23"/>
    </location>
</feature>
<keyword evidence="18" id="KW-1185">Reference proteome</keyword>
<comment type="similarity">
    <text evidence="2">Belongs to the Toll-like receptor family.</text>
</comment>
<evidence type="ECO:0000256" key="3">
    <source>
        <dbReference type="ARBA" id="ARBA00022588"/>
    </source>
</evidence>
<evidence type="ECO:0000256" key="12">
    <source>
        <dbReference type="ARBA" id="ARBA00023180"/>
    </source>
</evidence>
<dbReference type="GO" id="GO:0006954">
    <property type="term" value="P:inflammatory response"/>
    <property type="evidence" value="ECO:0007669"/>
    <property type="project" value="UniProtKB-KW"/>
</dbReference>
<keyword evidence="13" id="KW-0395">Inflammatory response</keyword>
<dbReference type="SMART" id="SM00365">
    <property type="entry name" value="LRR_SD22"/>
    <property type="match status" value="3"/>
</dbReference>
<dbReference type="SMART" id="SM00369">
    <property type="entry name" value="LRR_TYP"/>
    <property type="match status" value="6"/>
</dbReference>
<feature type="chain" id="PRO_5034320773" description="TIR domain-containing protein" evidence="15">
    <location>
        <begin position="24"/>
        <end position="956"/>
    </location>
</feature>
<dbReference type="Gene3D" id="3.80.10.10">
    <property type="entry name" value="Ribonuclease Inhibitor"/>
    <property type="match status" value="4"/>
</dbReference>
<sequence length="956" mass="111623">MNTYICLLRWLLCFTSIYFPCLCVTRKNCQVMEKQYFQTYGKLMFNHCNGFEQVNFTVAAYCTANEYNLENVKLEIPLETDWLCLYFRRVTLTSGIVSNSWLPNLRSLFIYGYFTLSTGCLRQLPNLLVLWIRSKDFGDPDKVDFGALTNLRELRIERIQYPSLHGLNIDQLKNLEYLKLEANGNINTLASVTKYLTKLKHLQTLYIYQNSIQALRRLDCLHEENSANERLQVQFNISTLILNGADIVAIENNSLCNFPKLSYFKASFGLGIKDIFHSGMKTVDKMSFVNVNIERPELCFYSSFFKVQELQLANIGIKSFKTSNGSCSTLRALDISNNAIEKMSVTHMEKLQSVRDLNMSNNYITELSLCPRKKRPYVNTELEILNMSFNLINFLTHGQLTCLKKLRVLTLDNNRIYTFKNCTFCGLNNLEILSLKYNEIYKIDDYSFRGLFSLKQLNLHDNKLKSIHSSAFVDLAQLEEIALTFTIAVLDVSWLQYITNSVRKLSVKTNIDCIYLTSLYFQLAHSLDSLVIDAKCVHIDSCSEFPYFKIRDLRLSNNEDFYCGSHFQPTLSNFTNLEKLYFAVDNQQTTGIWSLAEEFRNLTKLEYLCLKNTANVLEEAVINPSTLFNGLENLKILHLINSGFEYFSSDLTFKDLKSTNFLILENETIEEINRKVFSPMGNLKYVYLHGIKFKCSCHLNSLYEWILTNKQVSFIDVYAEECFAGSQSNHLNLTALLEKDCNADLEYIMFIVSYLGTLTFILISIFFESIWWYTHYLFYTIKCWLNHRLRGEQNDQYEFDVFVSYNTVDEQWVTEELLHNLEHTGPPFFKVCIHNRDFEIGRAIVENIVDSIYKSRWTVCVITRSYLQSHWCSLEMRMATYRLIAENKDSLLLIFLDKISKEEIQCYHRLTKLLDKNTYLEWPDERNGQELFWARLRKVIGGHTKQNHGYAQELLN</sequence>
<dbReference type="GO" id="GO:0045087">
    <property type="term" value="P:innate immune response"/>
    <property type="evidence" value="ECO:0007669"/>
    <property type="project" value="UniProtKB-KW"/>
</dbReference>
<dbReference type="PANTHER" id="PTHR24365">
    <property type="entry name" value="TOLL-LIKE RECEPTOR"/>
    <property type="match status" value="1"/>
</dbReference>
<keyword evidence="7" id="KW-0677">Repeat</keyword>
<evidence type="ECO:0000256" key="5">
    <source>
        <dbReference type="ARBA" id="ARBA00022692"/>
    </source>
</evidence>
<dbReference type="PANTHER" id="PTHR24365:SF545">
    <property type="entry name" value="TOLL-LIKE RECEPTOR 12"/>
    <property type="match status" value="1"/>
</dbReference>
<keyword evidence="8" id="KW-0391">Immunity</keyword>
<keyword evidence="6 15" id="KW-0732">Signal</keyword>
<dbReference type="PRINTS" id="PR01537">
    <property type="entry name" value="INTRLKN1R1F"/>
</dbReference>
<reference evidence="17" key="1">
    <citation type="submission" date="2025-08" db="UniProtKB">
        <authorList>
            <consortium name="Ensembl"/>
        </authorList>
    </citation>
    <scope>IDENTIFICATION</scope>
</reference>
<evidence type="ECO:0000256" key="15">
    <source>
        <dbReference type="SAM" id="SignalP"/>
    </source>
</evidence>
<evidence type="ECO:0000256" key="13">
    <source>
        <dbReference type="ARBA" id="ARBA00023198"/>
    </source>
</evidence>
<dbReference type="Proteomes" id="UP000694569">
    <property type="component" value="Unplaced"/>
</dbReference>
<evidence type="ECO:0000313" key="17">
    <source>
        <dbReference type="Ensembl" id="ENSLLEP00000020708.1"/>
    </source>
</evidence>
<evidence type="ECO:0000256" key="14">
    <source>
        <dbReference type="SAM" id="Phobius"/>
    </source>
</evidence>
<keyword evidence="4" id="KW-0433">Leucine-rich repeat</keyword>
<dbReference type="SUPFAM" id="SSF52058">
    <property type="entry name" value="L domain-like"/>
    <property type="match status" value="2"/>
</dbReference>
<feature type="transmembrane region" description="Helical" evidence="14">
    <location>
        <begin position="747"/>
        <end position="767"/>
    </location>
</feature>
<dbReference type="Ensembl" id="ENSLLET00000021518.1">
    <property type="protein sequence ID" value="ENSLLEP00000020708.1"/>
    <property type="gene ID" value="ENSLLEG00000013136.1"/>
</dbReference>